<evidence type="ECO:0000313" key="2">
    <source>
        <dbReference type="EMBL" id="CAA9552995.1"/>
    </source>
</evidence>
<organism evidence="2">
    <name type="scientific">uncultured Truepera sp</name>
    <dbReference type="NCBI Taxonomy" id="543023"/>
    <lineage>
        <taxon>Bacteria</taxon>
        <taxon>Thermotogati</taxon>
        <taxon>Deinococcota</taxon>
        <taxon>Deinococci</taxon>
        <taxon>Trueperales</taxon>
        <taxon>Trueperaceae</taxon>
        <taxon>Truepera</taxon>
        <taxon>environmental samples</taxon>
    </lineage>
</organism>
<dbReference type="SMART" id="SM00740">
    <property type="entry name" value="PASTA"/>
    <property type="match status" value="4"/>
</dbReference>
<reference evidence="2" key="1">
    <citation type="submission" date="2020-02" db="EMBL/GenBank/DDBJ databases">
        <authorList>
            <person name="Meier V. D."/>
        </authorList>
    </citation>
    <scope>NUCLEOTIDE SEQUENCE</scope>
    <source>
        <strain evidence="2">AVDCRST_MAG86</strain>
    </source>
</reference>
<feature type="domain" description="PASTA" evidence="1">
    <location>
        <begin position="327"/>
        <end position="398"/>
    </location>
</feature>
<dbReference type="Gene3D" id="3.30.10.20">
    <property type="match status" value="4"/>
</dbReference>
<dbReference type="AlphaFoldDB" id="A0A6J4UK22"/>
<gene>
    <name evidence="2" type="ORF">AVDCRST_MAG86-179</name>
</gene>
<feature type="domain" description="PASTA" evidence="1">
    <location>
        <begin position="192"/>
        <end position="257"/>
    </location>
</feature>
<evidence type="ECO:0000259" key="1">
    <source>
        <dbReference type="PROSITE" id="PS51178"/>
    </source>
</evidence>
<dbReference type="InterPro" id="IPR005543">
    <property type="entry name" value="PASTA_dom"/>
</dbReference>
<dbReference type="CDD" id="cd06577">
    <property type="entry name" value="PASTA_pknB"/>
    <property type="match status" value="4"/>
</dbReference>
<protein>
    <recommendedName>
        <fullName evidence="1">PASTA domain-containing protein</fullName>
    </recommendedName>
</protein>
<feature type="domain" description="PASTA" evidence="1">
    <location>
        <begin position="260"/>
        <end position="326"/>
    </location>
</feature>
<proteinExistence type="predicted"/>
<sequence length="566" mass="59248">MLDGKYEITSERELSSRETLFGATAPDGTALHICWYDLSGAEDERRFERYRTLLRQLRREGYAAIYDLVARPGAHYVAWRVPGEVGAAPVTGEGGLEVIETLLAAHGRTLSEACICARPNTPPQVYALAFESAQVSGSQTLPEVGVPTAVSAEAVDNLWTTVRVTLRPWALGGIFALTGVLLLLFSAQRSLQNGLVNVPDVRGQEVNHALQRLYETGFKGAPVALTSARPAGEVLEVNPPVGTSLRPGRTISVRYALPAGRAPEPVPAVTGTALKSAEAALLKAGFSVGDVARSYSAAGVGTVIAQTPAADSLTAQGGRVGLLVSDGPRGALTFLPELTGLALEDALSLAEASGFVREAVRRERTPGNGVAAGTVLAQNIAPFVRVPVKAQLRLTVAESREVLAQGSGTPDLVGLSLGEAQRRAREAGLSVTVTRSVSTTELPDGVVLQRPVPGAPVESGVGVTVNEPNAPPVALHSPAQASVTTETTGAVRRARYVWQLGEGTEGQLASITVELEGGARETVMQGRRVGADKRLEGTYLTTASGPLTFRLTLDGTLYGAPLTTQP</sequence>
<dbReference type="Pfam" id="PF03793">
    <property type="entry name" value="PASTA"/>
    <property type="match status" value="4"/>
</dbReference>
<feature type="domain" description="PASTA" evidence="1">
    <location>
        <begin position="403"/>
        <end position="467"/>
    </location>
</feature>
<name>A0A6J4UK22_9DEIN</name>
<accession>A0A6J4UK22</accession>
<dbReference type="PROSITE" id="PS51178">
    <property type="entry name" value="PASTA"/>
    <property type="match status" value="4"/>
</dbReference>
<dbReference type="EMBL" id="CADCWP010000002">
    <property type="protein sequence ID" value="CAA9552995.1"/>
    <property type="molecule type" value="Genomic_DNA"/>
</dbReference>